<keyword evidence="3" id="KW-0813">Transport</keyword>
<evidence type="ECO:0000256" key="8">
    <source>
        <dbReference type="SAM" id="MobiDB-lite"/>
    </source>
</evidence>
<evidence type="ECO:0000256" key="6">
    <source>
        <dbReference type="ARBA" id="ARBA00022989"/>
    </source>
</evidence>
<feature type="non-terminal residue" evidence="11">
    <location>
        <position position="1"/>
    </location>
</feature>
<feature type="transmembrane region" description="Helical" evidence="9">
    <location>
        <begin position="293"/>
        <end position="313"/>
    </location>
</feature>
<evidence type="ECO:0000259" key="10">
    <source>
        <dbReference type="PROSITE" id="PS50850"/>
    </source>
</evidence>
<feature type="domain" description="Major facilitator superfamily (MFS) profile" evidence="10">
    <location>
        <begin position="142"/>
        <end position="324"/>
    </location>
</feature>
<keyword evidence="4" id="KW-1003">Cell membrane</keyword>
<organism evidence="11 12">
    <name type="scientific">Nonomuraea deserti</name>
    <dbReference type="NCBI Taxonomy" id="1848322"/>
    <lineage>
        <taxon>Bacteria</taxon>
        <taxon>Bacillati</taxon>
        <taxon>Actinomycetota</taxon>
        <taxon>Actinomycetes</taxon>
        <taxon>Streptosporangiales</taxon>
        <taxon>Streptosporangiaceae</taxon>
        <taxon>Nonomuraea</taxon>
    </lineage>
</organism>
<name>A0A4R4U857_9ACTN</name>
<dbReference type="Gene3D" id="1.20.1250.20">
    <property type="entry name" value="MFS general substrate transporter like domains"/>
    <property type="match status" value="1"/>
</dbReference>
<proteinExistence type="inferred from homology"/>
<feature type="compositionally biased region" description="Pro residues" evidence="8">
    <location>
        <begin position="21"/>
        <end position="42"/>
    </location>
</feature>
<dbReference type="PANTHER" id="PTHR43271:SF2">
    <property type="entry name" value="BLL2771 PROTEIN"/>
    <property type="match status" value="1"/>
</dbReference>
<dbReference type="GO" id="GO:0005886">
    <property type="term" value="C:plasma membrane"/>
    <property type="evidence" value="ECO:0007669"/>
    <property type="project" value="UniProtKB-SubCell"/>
</dbReference>
<comment type="caution">
    <text evidence="11">The sequence shown here is derived from an EMBL/GenBank/DDBJ whole genome shotgun (WGS) entry which is preliminary data.</text>
</comment>
<evidence type="ECO:0000256" key="4">
    <source>
        <dbReference type="ARBA" id="ARBA00022475"/>
    </source>
</evidence>
<comment type="similarity">
    <text evidence="2">Belongs to the major facilitator superfamily.</text>
</comment>
<evidence type="ECO:0000256" key="9">
    <source>
        <dbReference type="SAM" id="Phobius"/>
    </source>
</evidence>
<dbReference type="PROSITE" id="PS50850">
    <property type="entry name" value="MFS"/>
    <property type="match status" value="1"/>
</dbReference>
<evidence type="ECO:0000313" key="12">
    <source>
        <dbReference type="Proteomes" id="UP000295258"/>
    </source>
</evidence>
<feature type="transmembrane region" description="Helical" evidence="9">
    <location>
        <begin position="231"/>
        <end position="253"/>
    </location>
</feature>
<reference evidence="11 12" key="1">
    <citation type="submission" date="2019-03" db="EMBL/GenBank/DDBJ databases">
        <title>Draft genome sequences of novel Actinobacteria.</title>
        <authorList>
            <person name="Sahin N."/>
            <person name="Ay H."/>
            <person name="Saygin H."/>
        </authorList>
    </citation>
    <scope>NUCLEOTIDE SEQUENCE [LARGE SCALE GENOMIC DNA]</scope>
    <source>
        <strain evidence="11 12">KC310</strain>
    </source>
</reference>
<feature type="transmembrane region" description="Helical" evidence="9">
    <location>
        <begin position="174"/>
        <end position="196"/>
    </location>
</feature>
<protein>
    <submittedName>
        <fullName evidence="11">MFS transporter</fullName>
    </submittedName>
</protein>
<sequence>PPGPTPPHPPPWHTTSSPPHSQVPPPWHTTSPPPHSQAPPPWHTTGSPPRSPAPPSGRAVSVPSCEGSVPPPGETPVRGGMSPDAGGGAGHPDARTAGRNGGTPGSGTETAGTYLPGTRRQHPGAGQVGADGGASGVGGGRPVVAYAVAALGMGAFVALYNAAGFRLSAPPISLGPAAASLVFLAYAMGTASSAAAGRMAARLGRTPALVTALMVTVAGTVMTAHPALPLIALGFAVLTAGFFAAHAIANAWVTAATAPRARGRAAGMYALAYYLGSGVGGTAGGVVYGHAGWTWLVVLTSAWLLVAGLAVLVSRAGRERRLRP</sequence>
<accession>A0A4R4U857</accession>
<dbReference type="GO" id="GO:0022857">
    <property type="term" value="F:transmembrane transporter activity"/>
    <property type="evidence" value="ECO:0007669"/>
    <property type="project" value="InterPro"/>
</dbReference>
<keyword evidence="7 9" id="KW-0472">Membrane</keyword>
<keyword evidence="5 9" id="KW-0812">Transmembrane</keyword>
<dbReference type="AlphaFoldDB" id="A0A4R4U857"/>
<gene>
    <name evidence="11" type="ORF">E1292_46515</name>
</gene>
<dbReference type="InterPro" id="IPR020846">
    <property type="entry name" value="MFS_dom"/>
</dbReference>
<feature type="transmembrane region" description="Helical" evidence="9">
    <location>
        <begin position="265"/>
        <end position="287"/>
    </location>
</feature>
<comment type="subcellular location">
    <subcellularLocation>
        <location evidence="1">Cell membrane</location>
        <topology evidence="1">Multi-pass membrane protein</topology>
    </subcellularLocation>
</comment>
<evidence type="ECO:0000256" key="3">
    <source>
        <dbReference type="ARBA" id="ARBA00022448"/>
    </source>
</evidence>
<dbReference type="InterPro" id="IPR036259">
    <property type="entry name" value="MFS_trans_sf"/>
</dbReference>
<feature type="region of interest" description="Disordered" evidence="8">
    <location>
        <begin position="1"/>
        <end position="134"/>
    </location>
</feature>
<feature type="compositionally biased region" description="Pro residues" evidence="8">
    <location>
        <begin position="1"/>
        <end position="12"/>
    </location>
</feature>
<dbReference type="InterPro" id="IPR011701">
    <property type="entry name" value="MFS"/>
</dbReference>
<evidence type="ECO:0000313" key="11">
    <source>
        <dbReference type="EMBL" id="TDC87657.1"/>
    </source>
</evidence>
<evidence type="ECO:0000256" key="2">
    <source>
        <dbReference type="ARBA" id="ARBA00008335"/>
    </source>
</evidence>
<dbReference type="SUPFAM" id="SSF103473">
    <property type="entry name" value="MFS general substrate transporter"/>
    <property type="match status" value="1"/>
</dbReference>
<dbReference type="Pfam" id="PF07690">
    <property type="entry name" value="MFS_1"/>
    <property type="match status" value="1"/>
</dbReference>
<keyword evidence="6 9" id="KW-1133">Transmembrane helix</keyword>
<evidence type="ECO:0000256" key="7">
    <source>
        <dbReference type="ARBA" id="ARBA00023136"/>
    </source>
</evidence>
<dbReference type="PANTHER" id="PTHR43271">
    <property type="entry name" value="BLL2771 PROTEIN"/>
    <property type="match status" value="1"/>
</dbReference>
<feature type="transmembrane region" description="Helical" evidence="9">
    <location>
        <begin position="143"/>
        <end position="162"/>
    </location>
</feature>
<evidence type="ECO:0000256" key="5">
    <source>
        <dbReference type="ARBA" id="ARBA00022692"/>
    </source>
</evidence>
<dbReference type="Proteomes" id="UP000295258">
    <property type="component" value="Unassembled WGS sequence"/>
</dbReference>
<keyword evidence="12" id="KW-1185">Reference proteome</keyword>
<evidence type="ECO:0000256" key="1">
    <source>
        <dbReference type="ARBA" id="ARBA00004651"/>
    </source>
</evidence>
<dbReference type="EMBL" id="SMKO01000265">
    <property type="protein sequence ID" value="TDC87657.1"/>
    <property type="molecule type" value="Genomic_DNA"/>
</dbReference>
<feature type="transmembrane region" description="Helical" evidence="9">
    <location>
        <begin position="208"/>
        <end position="225"/>
    </location>
</feature>